<dbReference type="InterPro" id="IPR013083">
    <property type="entry name" value="Znf_RING/FYVE/PHD"/>
</dbReference>
<keyword evidence="5 8" id="KW-0863">Zinc-finger</keyword>
<dbReference type="PANTHER" id="PTHR22937">
    <property type="entry name" value="E3 UBIQUITIN-PROTEIN LIGASE RNF165"/>
    <property type="match status" value="1"/>
</dbReference>
<evidence type="ECO:0000256" key="8">
    <source>
        <dbReference type="PROSITE-ProRule" id="PRU00175"/>
    </source>
</evidence>
<dbReference type="Proteomes" id="UP000007305">
    <property type="component" value="Chromosome 2"/>
</dbReference>
<proteinExistence type="predicted"/>
<dbReference type="Gramene" id="Zm00001eb071710_T003">
    <property type="protein sequence ID" value="Zm00001eb071710_P003"/>
    <property type="gene ID" value="Zm00001eb071710"/>
</dbReference>
<name>A0A804MAV6_MAIZE</name>
<dbReference type="FunFam" id="3.30.40.10:FF:000589">
    <property type="entry name" value="RING/U-box superfamily protein"/>
    <property type="match status" value="1"/>
</dbReference>
<feature type="compositionally biased region" description="Low complexity" evidence="9">
    <location>
        <begin position="124"/>
        <end position="138"/>
    </location>
</feature>
<evidence type="ECO:0000256" key="1">
    <source>
        <dbReference type="ARBA" id="ARBA00000900"/>
    </source>
</evidence>
<dbReference type="GO" id="GO:0061630">
    <property type="term" value="F:ubiquitin protein ligase activity"/>
    <property type="evidence" value="ECO:0007669"/>
    <property type="project" value="UniProtKB-EC"/>
</dbReference>
<dbReference type="OrthoDB" id="8062037at2759"/>
<evidence type="ECO:0000313" key="11">
    <source>
        <dbReference type="EnsemblPlants" id="Zm00001eb071710_P003"/>
    </source>
</evidence>
<dbReference type="AlphaFoldDB" id="A0A804MAV6"/>
<dbReference type="PANTHER" id="PTHR22937:SF46">
    <property type="entry name" value="RING-TYPE E3 UBIQUITIN TRANSFERASE"/>
    <property type="match status" value="1"/>
</dbReference>
<dbReference type="EC" id="2.3.2.27" evidence="2"/>
<dbReference type="InterPro" id="IPR045191">
    <property type="entry name" value="MBR1/2-like"/>
</dbReference>
<keyword evidence="4" id="KW-0479">Metal-binding</keyword>
<feature type="domain" description="RING-type" evidence="10">
    <location>
        <begin position="302"/>
        <end position="343"/>
    </location>
</feature>
<dbReference type="InterPro" id="IPR001841">
    <property type="entry name" value="Znf_RING"/>
</dbReference>
<sequence length="350" mass="38890">MSTWEDEQSAASSSPREDPSFSSEKTARAPRPRTAARAMAVAVSILLTEPRARRCTGQQRWAVNRHRLPLGDHKLLGSPCSETGSGSRDAPGRDLLARLKERVNTSRKRSLNRENSPQSPSGLSVCASSPSNSRSVSRPSHRTASRIREADEGANAGADSVVRRNAARRGSERSDDDLLLVEQVTRNQAPSEGFLSGFMARYRSDLQGELSSLDDSMEDPNGYLRFDVGGIEELENYFIFNDRHRGMRMDIDGMSYEELLALGERIGTVNTGLSDDALSACLNRRLYMPTASGSHEDCERKCSVCQEEYLAGEEVGEMACKHYYHLSCIDHWLRQKNWCPICKSVALKIN</sequence>
<evidence type="ECO:0000256" key="9">
    <source>
        <dbReference type="SAM" id="MobiDB-lite"/>
    </source>
</evidence>
<gene>
    <name evidence="11" type="primary">LOC100194314</name>
</gene>
<evidence type="ECO:0000256" key="3">
    <source>
        <dbReference type="ARBA" id="ARBA00022679"/>
    </source>
</evidence>
<evidence type="ECO:0000256" key="2">
    <source>
        <dbReference type="ARBA" id="ARBA00012483"/>
    </source>
</evidence>
<feature type="region of interest" description="Disordered" evidence="9">
    <location>
        <begin position="71"/>
        <end position="174"/>
    </location>
</feature>
<protein>
    <recommendedName>
        <fullName evidence="2">RING-type E3 ubiquitin transferase</fullName>
        <ecNumber evidence="2">2.3.2.27</ecNumber>
    </recommendedName>
</protein>
<dbReference type="Pfam" id="PF13639">
    <property type="entry name" value="zf-RING_2"/>
    <property type="match status" value="1"/>
</dbReference>
<keyword evidence="3" id="KW-0808">Transferase</keyword>
<dbReference type="SUPFAM" id="SSF57850">
    <property type="entry name" value="RING/U-box"/>
    <property type="match status" value="1"/>
</dbReference>
<reference evidence="11" key="3">
    <citation type="submission" date="2021-05" db="UniProtKB">
        <authorList>
            <consortium name="EnsemblPlants"/>
        </authorList>
    </citation>
    <scope>IDENTIFICATION</scope>
    <source>
        <strain evidence="11">cv. B73</strain>
    </source>
</reference>
<keyword evidence="6" id="KW-0833">Ubl conjugation pathway</keyword>
<keyword evidence="12" id="KW-1185">Reference proteome</keyword>
<dbReference type="GO" id="GO:0008270">
    <property type="term" value="F:zinc ion binding"/>
    <property type="evidence" value="ECO:0007669"/>
    <property type="project" value="UniProtKB-KW"/>
</dbReference>
<accession>A0A804MAV6</accession>
<keyword evidence="7" id="KW-0862">Zinc</keyword>
<evidence type="ECO:0000256" key="6">
    <source>
        <dbReference type="ARBA" id="ARBA00022786"/>
    </source>
</evidence>
<reference evidence="11" key="2">
    <citation type="submission" date="2019-07" db="EMBL/GenBank/DDBJ databases">
        <authorList>
            <person name="Seetharam A."/>
            <person name="Woodhouse M."/>
            <person name="Cannon E."/>
        </authorList>
    </citation>
    <scope>NUCLEOTIDE SEQUENCE [LARGE SCALE GENOMIC DNA]</scope>
    <source>
        <strain evidence="11">cv. B73</strain>
    </source>
</reference>
<dbReference type="SMART" id="SM00184">
    <property type="entry name" value="RING"/>
    <property type="match status" value="1"/>
</dbReference>
<feature type="region of interest" description="Disordered" evidence="9">
    <location>
        <begin position="1"/>
        <end position="35"/>
    </location>
</feature>
<dbReference type="Gene3D" id="3.30.40.10">
    <property type="entry name" value="Zinc/RING finger domain, C3HC4 (zinc finger)"/>
    <property type="match status" value="1"/>
</dbReference>
<organism evidence="11 12">
    <name type="scientific">Zea mays</name>
    <name type="common">Maize</name>
    <dbReference type="NCBI Taxonomy" id="4577"/>
    <lineage>
        <taxon>Eukaryota</taxon>
        <taxon>Viridiplantae</taxon>
        <taxon>Streptophyta</taxon>
        <taxon>Embryophyta</taxon>
        <taxon>Tracheophyta</taxon>
        <taxon>Spermatophyta</taxon>
        <taxon>Magnoliopsida</taxon>
        <taxon>Liliopsida</taxon>
        <taxon>Poales</taxon>
        <taxon>Poaceae</taxon>
        <taxon>PACMAD clade</taxon>
        <taxon>Panicoideae</taxon>
        <taxon>Andropogonodae</taxon>
        <taxon>Andropogoneae</taxon>
        <taxon>Tripsacinae</taxon>
        <taxon>Zea</taxon>
    </lineage>
</organism>
<evidence type="ECO:0000259" key="10">
    <source>
        <dbReference type="PROSITE" id="PS50089"/>
    </source>
</evidence>
<evidence type="ECO:0000256" key="5">
    <source>
        <dbReference type="ARBA" id="ARBA00022771"/>
    </source>
</evidence>
<evidence type="ECO:0000256" key="7">
    <source>
        <dbReference type="ARBA" id="ARBA00022833"/>
    </source>
</evidence>
<evidence type="ECO:0000256" key="4">
    <source>
        <dbReference type="ARBA" id="ARBA00022723"/>
    </source>
</evidence>
<dbReference type="PROSITE" id="PS50089">
    <property type="entry name" value="ZF_RING_2"/>
    <property type="match status" value="1"/>
</dbReference>
<dbReference type="EnsemblPlants" id="Zm00001eb071710_T003">
    <property type="protein sequence ID" value="Zm00001eb071710_P003"/>
    <property type="gene ID" value="Zm00001eb071710"/>
</dbReference>
<evidence type="ECO:0000313" key="12">
    <source>
        <dbReference type="Proteomes" id="UP000007305"/>
    </source>
</evidence>
<feature type="compositionally biased region" description="Polar residues" evidence="9">
    <location>
        <begin position="113"/>
        <end position="122"/>
    </location>
</feature>
<feature type="compositionally biased region" description="Basic and acidic residues" evidence="9">
    <location>
        <begin position="90"/>
        <end position="104"/>
    </location>
</feature>
<comment type="catalytic activity">
    <reaction evidence="1">
        <text>S-ubiquitinyl-[E2 ubiquitin-conjugating enzyme]-L-cysteine + [acceptor protein]-L-lysine = [E2 ubiquitin-conjugating enzyme]-L-cysteine + N(6)-ubiquitinyl-[acceptor protein]-L-lysine.</text>
        <dbReference type="EC" id="2.3.2.27"/>
    </reaction>
</comment>
<reference evidence="12" key="1">
    <citation type="submission" date="2015-12" db="EMBL/GenBank/DDBJ databases">
        <title>Update maize B73 reference genome by single molecule sequencing technologies.</title>
        <authorList>
            <consortium name="Maize Genome Sequencing Project"/>
            <person name="Ware D."/>
        </authorList>
    </citation>
    <scope>NUCLEOTIDE SEQUENCE [LARGE SCALE GENOMIC DNA]</scope>
    <source>
        <strain evidence="12">cv. B73</strain>
    </source>
</reference>